<dbReference type="Pfam" id="PF10006">
    <property type="entry name" value="DUF2249"/>
    <property type="match status" value="1"/>
</dbReference>
<dbReference type="HAMAP" id="MF_02040">
    <property type="entry name" value="Mrp_NBP35"/>
    <property type="match status" value="1"/>
</dbReference>
<name>A0AAE4F183_9EURY</name>
<feature type="binding site" evidence="6">
    <location>
        <begin position="106"/>
        <end position="113"/>
    </location>
    <ligand>
        <name>ATP</name>
        <dbReference type="ChEBI" id="CHEBI:30616"/>
    </ligand>
</feature>
<comment type="caution">
    <text evidence="9">The sequence shown here is derived from an EMBL/GenBank/DDBJ whole genome shotgun (WGS) entry which is preliminary data.</text>
</comment>
<organism evidence="9 10">
    <name type="scientific">Haloarcula terrestris</name>
    <dbReference type="NCBI Taxonomy" id="2950533"/>
    <lineage>
        <taxon>Archaea</taxon>
        <taxon>Methanobacteriati</taxon>
        <taxon>Methanobacteriota</taxon>
        <taxon>Stenosarchaea group</taxon>
        <taxon>Halobacteria</taxon>
        <taxon>Halobacteriales</taxon>
        <taxon>Haloarculaceae</taxon>
        <taxon>Haloarcula</taxon>
    </lineage>
</organism>
<dbReference type="GO" id="GO:0046872">
    <property type="term" value="F:metal ion binding"/>
    <property type="evidence" value="ECO:0007669"/>
    <property type="project" value="UniProtKB-KW"/>
</dbReference>
<dbReference type="InterPro" id="IPR044304">
    <property type="entry name" value="NUBPL-like"/>
</dbReference>
<evidence type="ECO:0000256" key="1">
    <source>
        <dbReference type="ARBA" id="ARBA00022723"/>
    </source>
</evidence>
<dbReference type="PANTHER" id="PTHR42961:SF2">
    <property type="entry name" value="IRON-SULFUR PROTEIN NUBPL"/>
    <property type="match status" value="1"/>
</dbReference>
<dbReference type="InterPro" id="IPR033756">
    <property type="entry name" value="YlxH/NBP35"/>
</dbReference>
<dbReference type="Gene3D" id="3.40.50.300">
    <property type="entry name" value="P-loop containing nucleotide triphosphate hydrolases"/>
    <property type="match status" value="1"/>
</dbReference>
<sequence length="412" mass="43332">MTDGTPTTLTDRIEAALRDVRDPNADLSVFDAGFVENIDAADGEVTIEADLTALDGQTSTQVVQAMLHAVDDVDGVESVHVERTTPSSEGDGGVESFDHVIAVASAKGGVGKSTVATHLACALAADSDVALFDADIHGPNVPELLDVSGPVHSSEAGDPLPVRAGDMDVMSVGLMESGAPLAWRGAMAHDALEDLFENTAWRNDETLVLDLPPGTGDVVLTTLQEVPVDGVVVVTTPFHASVSDTSRTVELFRDNDVPVLGTVVNMAEYVCDCCGEPNDLFTGDALADLDAEVLAELPFSQDLQGTPAPGDVPASVADLGAAVESALDTAGEVTVDPTVDIRGLPPQERKDRVRERFTALDSGESFVLVSDRDPTPVGQFLGRLAEAPREAFDPFEVRRETPDAWVLETVKP</sequence>
<evidence type="ECO:0000256" key="6">
    <source>
        <dbReference type="HAMAP-Rule" id="MF_02040"/>
    </source>
</evidence>
<keyword evidence="5 6" id="KW-0411">Iron-sulfur</keyword>
<evidence type="ECO:0000256" key="3">
    <source>
        <dbReference type="ARBA" id="ARBA00022840"/>
    </source>
</evidence>
<evidence type="ECO:0000259" key="8">
    <source>
        <dbReference type="Pfam" id="PF10006"/>
    </source>
</evidence>
<evidence type="ECO:0000259" key="7">
    <source>
        <dbReference type="Pfam" id="PF01883"/>
    </source>
</evidence>
<evidence type="ECO:0000256" key="4">
    <source>
        <dbReference type="ARBA" id="ARBA00023004"/>
    </source>
</evidence>
<keyword evidence="3 6" id="KW-0067">ATP-binding</keyword>
<dbReference type="AlphaFoldDB" id="A0AAE4F183"/>
<dbReference type="InterPro" id="IPR019591">
    <property type="entry name" value="Mrp/NBP35_ATP-bd"/>
</dbReference>
<dbReference type="InterPro" id="IPR027417">
    <property type="entry name" value="P-loop_NTPase"/>
</dbReference>
<dbReference type="PANTHER" id="PTHR42961">
    <property type="entry name" value="IRON-SULFUR PROTEIN NUBPL"/>
    <property type="match status" value="1"/>
</dbReference>
<dbReference type="CDD" id="cd02037">
    <property type="entry name" value="Mrp_NBP35"/>
    <property type="match status" value="1"/>
</dbReference>
<dbReference type="EMBL" id="JAMQOM010000008">
    <property type="protein sequence ID" value="MDS0222977.1"/>
    <property type="molecule type" value="Genomic_DNA"/>
</dbReference>
<comment type="subunit">
    <text evidence="6">Homodimer.</text>
</comment>
<gene>
    <name evidence="9" type="ORF">NDI54_16650</name>
</gene>
<dbReference type="Pfam" id="PF10609">
    <property type="entry name" value="ParA"/>
    <property type="match status" value="1"/>
</dbReference>
<dbReference type="GO" id="GO:0051539">
    <property type="term" value="F:4 iron, 4 sulfur cluster binding"/>
    <property type="evidence" value="ECO:0007669"/>
    <property type="project" value="TreeGrafter"/>
</dbReference>
<dbReference type="Pfam" id="PF01883">
    <property type="entry name" value="FeS_assembly_P"/>
    <property type="match status" value="1"/>
</dbReference>
<keyword evidence="10" id="KW-1185">Reference proteome</keyword>
<keyword evidence="4 6" id="KW-0408">Iron</keyword>
<dbReference type="Gene3D" id="3.30.300.130">
    <property type="entry name" value="Fe-S cluster assembly (FSCA)"/>
    <property type="match status" value="1"/>
</dbReference>
<dbReference type="Proteomes" id="UP001253439">
    <property type="component" value="Unassembled WGS sequence"/>
</dbReference>
<evidence type="ECO:0000313" key="9">
    <source>
        <dbReference type="EMBL" id="MDS0222977.1"/>
    </source>
</evidence>
<dbReference type="RefSeq" id="WP_310897588.1">
    <property type="nucleotide sequence ID" value="NZ_JAMQOM010000008.1"/>
</dbReference>
<comment type="similarity">
    <text evidence="6">Belongs to the Mrp/NBP35 ATP-binding proteins family.</text>
</comment>
<dbReference type="InterPro" id="IPR018720">
    <property type="entry name" value="DUF2249"/>
</dbReference>
<dbReference type="GO" id="GO:0005524">
    <property type="term" value="F:ATP binding"/>
    <property type="evidence" value="ECO:0007669"/>
    <property type="project" value="UniProtKB-UniRule"/>
</dbReference>
<dbReference type="GO" id="GO:0016887">
    <property type="term" value="F:ATP hydrolysis activity"/>
    <property type="evidence" value="ECO:0007669"/>
    <property type="project" value="UniProtKB-UniRule"/>
</dbReference>
<feature type="domain" description="DUF2249" evidence="8">
    <location>
        <begin position="338"/>
        <end position="410"/>
    </location>
</feature>
<dbReference type="SUPFAM" id="SSF117916">
    <property type="entry name" value="Fe-S cluster assembly (FSCA) domain-like"/>
    <property type="match status" value="1"/>
</dbReference>
<reference evidence="9 10" key="1">
    <citation type="submission" date="2022-06" db="EMBL/GenBank/DDBJ databases">
        <title>Haloarcula sp. a new haloarchaeum isolate from saline soil.</title>
        <authorList>
            <person name="Strakova D."/>
            <person name="Galisteo C."/>
            <person name="Sanchez-Porro C."/>
            <person name="Ventosa A."/>
        </authorList>
    </citation>
    <scope>NUCLEOTIDE SEQUENCE [LARGE SCALE GENOMIC DNA]</scope>
    <source>
        <strain evidence="9 10">S1AR25-5A</strain>
    </source>
</reference>
<evidence type="ECO:0000313" key="10">
    <source>
        <dbReference type="Proteomes" id="UP001253439"/>
    </source>
</evidence>
<keyword evidence="6" id="KW-0378">Hydrolase</keyword>
<comment type="function">
    <text evidence="6">Binds and transfers iron-sulfur (Fe-S) clusters to target apoproteins. Can hydrolyze ATP.</text>
</comment>
<dbReference type="SUPFAM" id="SSF52540">
    <property type="entry name" value="P-loop containing nucleoside triphosphate hydrolases"/>
    <property type="match status" value="1"/>
</dbReference>
<accession>A0AAE4F183</accession>
<keyword evidence="1 6" id="KW-0479">Metal-binding</keyword>
<evidence type="ECO:0000256" key="2">
    <source>
        <dbReference type="ARBA" id="ARBA00022741"/>
    </source>
</evidence>
<evidence type="ECO:0000256" key="5">
    <source>
        <dbReference type="ARBA" id="ARBA00023014"/>
    </source>
</evidence>
<protein>
    <recommendedName>
        <fullName evidence="6">Iron-sulfur cluster carrier protein</fullName>
    </recommendedName>
</protein>
<dbReference type="InterPro" id="IPR002744">
    <property type="entry name" value="MIP18-like"/>
</dbReference>
<keyword evidence="2 6" id="KW-0547">Nucleotide-binding</keyword>
<dbReference type="GO" id="GO:0016226">
    <property type="term" value="P:iron-sulfur cluster assembly"/>
    <property type="evidence" value="ECO:0007669"/>
    <property type="project" value="InterPro"/>
</dbReference>
<dbReference type="InterPro" id="IPR034904">
    <property type="entry name" value="FSCA_dom_sf"/>
</dbReference>
<feature type="domain" description="MIP18 family-like" evidence="7">
    <location>
        <begin position="11"/>
        <end position="81"/>
    </location>
</feature>
<dbReference type="GO" id="GO:0140663">
    <property type="term" value="F:ATP-dependent FeS chaperone activity"/>
    <property type="evidence" value="ECO:0007669"/>
    <property type="project" value="InterPro"/>
</dbReference>
<proteinExistence type="inferred from homology"/>